<dbReference type="AlphaFoldDB" id="A0A5B7IC74"/>
<dbReference type="EMBL" id="VSRR010048646">
    <property type="protein sequence ID" value="MPC78518.1"/>
    <property type="molecule type" value="Genomic_DNA"/>
</dbReference>
<evidence type="ECO:0000313" key="3">
    <source>
        <dbReference type="Proteomes" id="UP000324222"/>
    </source>
</evidence>
<sequence length="59" mass="6060">MKNNGKPSSPPDPPDCVLQTRRGGAGLVGTGRSLTPRCGAAGLLLYRGCTRLGLDRPGP</sequence>
<dbReference type="Proteomes" id="UP000324222">
    <property type="component" value="Unassembled WGS sequence"/>
</dbReference>
<accession>A0A5B7IC74</accession>
<evidence type="ECO:0000313" key="2">
    <source>
        <dbReference type="EMBL" id="MPC78518.1"/>
    </source>
</evidence>
<name>A0A5B7IC74_PORTR</name>
<gene>
    <name evidence="2" type="ORF">E2C01_073006</name>
</gene>
<comment type="caution">
    <text evidence="2">The sequence shown here is derived from an EMBL/GenBank/DDBJ whole genome shotgun (WGS) entry which is preliminary data.</text>
</comment>
<feature type="region of interest" description="Disordered" evidence="1">
    <location>
        <begin position="1"/>
        <end position="28"/>
    </location>
</feature>
<keyword evidence="3" id="KW-1185">Reference proteome</keyword>
<evidence type="ECO:0000256" key="1">
    <source>
        <dbReference type="SAM" id="MobiDB-lite"/>
    </source>
</evidence>
<proteinExistence type="predicted"/>
<protein>
    <submittedName>
        <fullName evidence="2">Uncharacterized protein</fullName>
    </submittedName>
</protein>
<reference evidence="2 3" key="1">
    <citation type="submission" date="2019-05" db="EMBL/GenBank/DDBJ databases">
        <title>Another draft genome of Portunus trituberculatus and its Hox gene families provides insights of decapod evolution.</title>
        <authorList>
            <person name="Jeong J.-H."/>
            <person name="Song I."/>
            <person name="Kim S."/>
            <person name="Choi T."/>
            <person name="Kim D."/>
            <person name="Ryu S."/>
            <person name="Kim W."/>
        </authorList>
    </citation>
    <scope>NUCLEOTIDE SEQUENCE [LARGE SCALE GENOMIC DNA]</scope>
    <source>
        <tissue evidence="2">Muscle</tissue>
    </source>
</reference>
<organism evidence="2 3">
    <name type="scientific">Portunus trituberculatus</name>
    <name type="common">Swimming crab</name>
    <name type="synonym">Neptunus trituberculatus</name>
    <dbReference type="NCBI Taxonomy" id="210409"/>
    <lineage>
        <taxon>Eukaryota</taxon>
        <taxon>Metazoa</taxon>
        <taxon>Ecdysozoa</taxon>
        <taxon>Arthropoda</taxon>
        <taxon>Crustacea</taxon>
        <taxon>Multicrustacea</taxon>
        <taxon>Malacostraca</taxon>
        <taxon>Eumalacostraca</taxon>
        <taxon>Eucarida</taxon>
        <taxon>Decapoda</taxon>
        <taxon>Pleocyemata</taxon>
        <taxon>Brachyura</taxon>
        <taxon>Eubrachyura</taxon>
        <taxon>Portunoidea</taxon>
        <taxon>Portunidae</taxon>
        <taxon>Portuninae</taxon>
        <taxon>Portunus</taxon>
    </lineage>
</organism>